<organism evidence="2 3">
    <name type="scientific">Lactobacillus iners</name>
    <dbReference type="NCBI Taxonomy" id="147802"/>
    <lineage>
        <taxon>Bacteria</taxon>
        <taxon>Bacillati</taxon>
        <taxon>Bacillota</taxon>
        <taxon>Bacilli</taxon>
        <taxon>Lactobacillales</taxon>
        <taxon>Lactobacillaceae</taxon>
        <taxon>Lactobacillus</taxon>
    </lineage>
</organism>
<dbReference type="GeneID" id="93221734"/>
<dbReference type="EMBL" id="CP049228">
    <property type="protein sequence ID" value="QIH24070.1"/>
    <property type="molecule type" value="Genomic_DNA"/>
</dbReference>
<evidence type="ECO:0000259" key="1">
    <source>
        <dbReference type="Pfam" id="PF01926"/>
    </source>
</evidence>
<gene>
    <name evidence="2" type="ORF">G6Z83_05160</name>
</gene>
<evidence type="ECO:0000313" key="2">
    <source>
        <dbReference type="EMBL" id="QIH24070.1"/>
    </source>
</evidence>
<dbReference type="InterPro" id="IPR006073">
    <property type="entry name" value="GTP-bd"/>
</dbReference>
<reference evidence="2 3" key="1">
    <citation type="submission" date="2020-02" db="EMBL/GenBank/DDBJ databases">
        <title>Complete genome sequences of six Lactobacillus iners strains isolated from the human vagina.</title>
        <authorList>
            <person name="France M.T."/>
            <person name="Rutt L."/>
            <person name="Narina S."/>
            <person name="Arbaugh S."/>
            <person name="Humphrys M.S."/>
            <person name="Ma B."/>
            <person name="Hayward M.R."/>
            <person name="Relman D."/>
            <person name="Kwon D.S."/>
            <person name="Ravel J."/>
        </authorList>
    </citation>
    <scope>NUCLEOTIDE SEQUENCE [LARGE SCALE GENOMIC DNA]</scope>
    <source>
        <strain evidence="2 3">C0210C1</strain>
    </source>
</reference>
<dbReference type="RefSeq" id="WP_102720336.1">
    <property type="nucleotide sequence ID" value="NZ_CP049228.1"/>
</dbReference>
<dbReference type="AlphaFoldDB" id="A0A6G7B6Q4"/>
<dbReference type="GO" id="GO:0005525">
    <property type="term" value="F:GTP binding"/>
    <property type="evidence" value="ECO:0007669"/>
    <property type="project" value="InterPro"/>
</dbReference>
<proteinExistence type="predicted"/>
<name>A0A6G7B6Q4_9LACO</name>
<dbReference type="InterPro" id="IPR027417">
    <property type="entry name" value="P-loop_NTPase"/>
</dbReference>
<accession>A0A6G7B6Q4</accession>
<protein>
    <recommendedName>
        <fullName evidence="1">G domain-containing protein</fullName>
    </recommendedName>
</protein>
<dbReference type="Pfam" id="PF01926">
    <property type="entry name" value="MMR_HSR1"/>
    <property type="match status" value="1"/>
</dbReference>
<dbReference type="SUPFAM" id="SSF52540">
    <property type="entry name" value="P-loop containing nucleoside triphosphate hydrolases"/>
    <property type="match status" value="1"/>
</dbReference>
<dbReference type="Proteomes" id="UP000501676">
    <property type="component" value="Chromosome"/>
</dbReference>
<feature type="domain" description="G" evidence="1">
    <location>
        <begin position="8"/>
        <end position="63"/>
    </location>
</feature>
<sequence length="73" mass="8518">MNSVIFCFEGANDVGKSTLLKKLSNNSLCQNFELGTTEKLQDYEWWFHNSSPYELIDEIIGLVTKRERNLQFL</sequence>
<evidence type="ECO:0000313" key="3">
    <source>
        <dbReference type="Proteomes" id="UP000501676"/>
    </source>
</evidence>